<name>A0AAJ3HPN9_PROHU</name>
<dbReference type="GO" id="GO:0008675">
    <property type="term" value="F:2-dehydro-3-deoxy-phosphogluconate aldolase activity"/>
    <property type="evidence" value="ECO:0007669"/>
    <property type="project" value="UniProtKB-EC"/>
</dbReference>
<dbReference type="InterPro" id="IPR013785">
    <property type="entry name" value="Aldolase_TIM"/>
</dbReference>
<evidence type="ECO:0000256" key="1">
    <source>
        <dbReference type="ARBA" id="ARBA00000654"/>
    </source>
</evidence>
<accession>A0AAJ3HPN9</accession>
<keyword evidence="11" id="KW-1185">Reference proteome</keyword>
<keyword evidence="8" id="KW-0119">Carbohydrate metabolism</keyword>
<evidence type="ECO:0000256" key="5">
    <source>
        <dbReference type="ARBA" id="ARBA00013063"/>
    </source>
</evidence>
<evidence type="ECO:0000313" key="10">
    <source>
        <dbReference type="EMBL" id="OAT44884.1"/>
    </source>
</evidence>
<evidence type="ECO:0000256" key="4">
    <source>
        <dbReference type="ARBA" id="ARBA00011233"/>
    </source>
</evidence>
<dbReference type="NCBIfam" id="NF004325">
    <property type="entry name" value="PRK05718.1"/>
    <property type="match status" value="1"/>
</dbReference>
<keyword evidence="7" id="KW-0704">Schiff base</keyword>
<comment type="subunit">
    <text evidence="4">Homotrimer.</text>
</comment>
<dbReference type="RefSeq" id="WP_064721304.1">
    <property type="nucleotide sequence ID" value="NZ_LXEV01000037.1"/>
</dbReference>
<dbReference type="Pfam" id="PF01081">
    <property type="entry name" value="Aldolase"/>
    <property type="match status" value="1"/>
</dbReference>
<evidence type="ECO:0000256" key="3">
    <source>
        <dbReference type="ARBA" id="ARBA00006906"/>
    </source>
</evidence>
<keyword evidence="6 10" id="KW-0456">Lyase</keyword>
<evidence type="ECO:0000256" key="6">
    <source>
        <dbReference type="ARBA" id="ARBA00023239"/>
    </source>
</evidence>
<comment type="similarity">
    <text evidence="3">Belongs to the KHG/KDPG aldolase family.</text>
</comment>
<evidence type="ECO:0000256" key="2">
    <source>
        <dbReference type="ARBA" id="ARBA00004736"/>
    </source>
</evidence>
<dbReference type="EMBL" id="LXEV01000037">
    <property type="protein sequence ID" value="OAT44884.1"/>
    <property type="molecule type" value="Genomic_DNA"/>
</dbReference>
<dbReference type="PANTHER" id="PTHR30246">
    <property type="entry name" value="2-KETO-3-DEOXY-6-PHOSPHOGLUCONATE ALDOLASE"/>
    <property type="match status" value="1"/>
</dbReference>
<dbReference type="InterPro" id="IPR031338">
    <property type="entry name" value="KDPG/KHG_AS_2"/>
</dbReference>
<evidence type="ECO:0000256" key="8">
    <source>
        <dbReference type="ARBA" id="ARBA00023277"/>
    </source>
</evidence>
<comment type="caution">
    <text evidence="10">The sequence shown here is derived from an EMBL/GenBank/DDBJ whole genome shotgun (WGS) entry which is preliminary data.</text>
</comment>
<dbReference type="PROSITE" id="PS00160">
    <property type="entry name" value="ALDOLASE_KDPG_KHG_2"/>
    <property type="match status" value="1"/>
</dbReference>
<dbReference type="PANTHER" id="PTHR30246:SF1">
    <property type="entry name" value="2-DEHYDRO-3-DEOXY-6-PHOSPHOGALACTONATE ALDOLASE-RELATED"/>
    <property type="match status" value="1"/>
</dbReference>
<evidence type="ECO:0000256" key="7">
    <source>
        <dbReference type="ARBA" id="ARBA00023270"/>
    </source>
</evidence>
<proteinExistence type="inferred from homology"/>
<comment type="pathway">
    <text evidence="2">Carbohydrate acid metabolism; 2-dehydro-3-deoxy-D-gluconate degradation; D-glyceraldehyde 3-phosphate and pyruvate from 2-dehydro-3-deoxy-D-gluconate: step 2/2.</text>
</comment>
<dbReference type="AlphaFoldDB" id="A0AAJ3HPN9"/>
<sequence>MNHWNTSAESVLKSGPVVPVIVINDIKDAVPVAKALVAGGVKVLEVTLRTECAIEAIRLIAKEVPEAIVGAGTVINPQQLAQVTEAGAQFAISPGLTEALLKASVAGTIPLIPGISTVSELMLGMSYGLKEFKFFPAEANGGVKALKAIAGPFSQIRFCPTGGISPENYRNYLALESVLCIGGSWLVPNDAVKSGDYQRITELAKEAVSGAQR</sequence>
<organism evidence="10 11">
    <name type="scientific">Proteus hauseri ATCC 700826</name>
    <dbReference type="NCBI Taxonomy" id="1354271"/>
    <lineage>
        <taxon>Bacteria</taxon>
        <taxon>Pseudomonadati</taxon>
        <taxon>Pseudomonadota</taxon>
        <taxon>Gammaproteobacteria</taxon>
        <taxon>Enterobacterales</taxon>
        <taxon>Morganellaceae</taxon>
        <taxon>Proteus</taxon>
    </lineage>
</organism>
<gene>
    <name evidence="10" type="ORF">M997_3402</name>
</gene>
<dbReference type="Proteomes" id="UP000078250">
    <property type="component" value="Unassembled WGS sequence"/>
</dbReference>
<evidence type="ECO:0000313" key="11">
    <source>
        <dbReference type="Proteomes" id="UP000078250"/>
    </source>
</evidence>
<protein>
    <recommendedName>
        <fullName evidence="5">2-dehydro-3-deoxy-phosphogluconate aldolase</fullName>
        <ecNumber evidence="5">4.1.2.14</ecNumber>
    </recommendedName>
    <alternativeName>
        <fullName evidence="9">2-keto-3-deoxy-6-phosphogluconate aldolase</fullName>
    </alternativeName>
</protein>
<reference evidence="10 11" key="1">
    <citation type="submission" date="2016-04" db="EMBL/GenBank/DDBJ databases">
        <title>ATOL: Assembling a taxonomically balanced genome-scale reconstruction of the evolutionary history of the Enterobacteriaceae.</title>
        <authorList>
            <person name="Plunkett G.III."/>
            <person name="Neeno-Eckwall E.C."/>
            <person name="Glasner J.D."/>
            <person name="Perna N.T."/>
        </authorList>
    </citation>
    <scope>NUCLEOTIDE SEQUENCE [LARGE SCALE GENOMIC DNA]</scope>
    <source>
        <strain evidence="10 11">ATCC 700826</strain>
    </source>
</reference>
<evidence type="ECO:0000256" key="9">
    <source>
        <dbReference type="ARBA" id="ARBA00049796"/>
    </source>
</evidence>
<dbReference type="Gene3D" id="3.20.20.70">
    <property type="entry name" value="Aldolase class I"/>
    <property type="match status" value="1"/>
</dbReference>
<dbReference type="SUPFAM" id="SSF51569">
    <property type="entry name" value="Aldolase"/>
    <property type="match status" value="1"/>
</dbReference>
<dbReference type="EC" id="4.1.2.14" evidence="5"/>
<dbReference type="InterPro" id="IPR000887">
    <property type="entry name" value="Aldlse_KDPG_KHG"/>
</dbReference>
<dbReference type="NCBIfam" id="TIGR01182">
    <property type="entry name" value="eda"/>
    <property type="match status" value="1"/>
</dbReference>
<comment type="catalytic activity">
    <reaction evidence="1">
        <text>2-dehydro-3-deoxy-6-phospho-D-gluconate = D-glyceraldehyde 3-phosphate + pyruvate</text>
        <dbReference type="Rhea" id="RHEA:17089"/>
        <dbReference type="ChEBI" id="CHEBI:15361"/>
        <dbReference type="ChEBI" id="CHEBI:57569"/>
        <dbReference type="ChEBI" id="CHEBI:59776"/>
        <dbReference type="EC" id="4.1.2.14"/>
    </reaction>
</comment>
<dbReference type="InterPro" id="IPR031337">
    <property type="entry name" value="KDPG/KHG_AS_1"/>
</dbReference>
<dbReference type="CDD" id="cd00452">
    <property type="entry name" value="KDPG_aldolase"/>
    <property type="match status" value="1"/>
</dbReference>
<dbReference type="PROSITE" id="PS00159">
    <property type="entry name" value="ALDOLASE_KDPG_KHG_1"/>
    <property type="match status" value="1"/>
</dbReference>